<evidence type="ECO:0000256" key="2">
    <source>
        <dbReference type="SAM" id="MobiDB-lite"/>
    </source>
</evidence>
<dbReference type="AlphaFoldDB" id="A0AAV9PH72"/>
<feature type="region of interest" description="Disordered" evidence="2">
    <location>
        <begin position="291"/>
        <end position="319"/>
    </location>
</feature>
<dbReference type="CDD" id="cd11717">
    <property type="entry name" value="THUMP_THUMPD1_like"/>
    <property type="match status" value="1"/>
</dbReference>
<sequence>MGTKRPAEDSAGARDKKQRTKKQWRTPRNGEANKQVIQPGDSGIWGTCNKGKERACVGELRDLFAEYAELLYGVGAAGEANNDINAEPSSSSIENEINAEVAEMKHPEAAPLFTPIRIDVQCVVFFKTTAPIEPVSFVKRICEDAMKRASRKRTRWTKRLSPMTLMGRASLDGLEKVALTVLEPHFHQTPLEPRKFAIRPTLRNHNLIKRDGIIKLVAQCVGSGHQVDLKNYDLLIVVEVFQNICGVSVVDDSFERLKRFNLAEIYDPTPITDINEGKAPVSAVKAEEGTMEVDGTPGSHALMPASASKPEDVAPELDPIASKTASMVDAAPSVETPASSSAPKAEEVAMVLDSGAERTASMADTR</sequence>
<dbReference type="PANTHER" id="PTHR13452:SF10">
    <property type="entry name" value="THUMP DOMAIN-CONTAINING PROTEIN 1"/>
    <property type="match status" value="1"/>
</dbReference>
<organism evidence="4 5">
    <name type="scientific">Saxophila tyrrhenica</name>
    <dbReference type="NCBI Taxonomy" id="1690608"/>
    <lineage>
        <taxon>Eukaryota</taxon>
        <taxon>Fungi</taxon>
        <taxon>Dikarya</taxon>
        <taxon>Ascomycota</taxon>
        <taxon>Pezizomycotina</taxon>
        <taxon>Dothideomycetes</taxon>
        <taxon>Dothideomycetidae</taxon>
        <taxon>Mycosphaerellales</taxon>
        <taxon>Extremaceae</taxon>
        <taxon>Saxophila</taxon>
    </lineage>
</organism>
<feature type="region of interest" description="Disordered" evidence="2">
    <location>
        <begin position="1"/>
        <end position="38"/>
    </location>
</feature>
<dbReference type="PROSITE" id="PS51165">
    <property type="entry name" value="THUMP"/>
    <property type="match status" value="1"/>
</dbReference>
<gene>
    <name evidence="4" type="ORF">LTR77_003216</name>
</gene>
<keyword evidence="5" id="KW-1185">Reference proteome</keyword>
<dbReference type="PANTHER" id="PTHR13452">
    <property type="entry name" value="THUMP DOMAIN CONTAINING PROTEIN 1-RELATED"/>
    <property type="match status" value="1"/>
</dbReference>
<dbReference type="RefSeq" id="XP_064661812.1">
    <property type="nucleotide sequence ID" value="XM_064800473.1"/>
</dbReference>
<dbReference type="GO" id="GO:0003723">
    <property type="term" value="F:RNA binding"/>
    <property type="evidence" value="ECO:0007669"/>
    <property type="project" value="UniProtKB-UniRule"/>
</dbReference>
<reference evidence="4 5" key="1">
    <citation type="submission" date="2023-08" db="EMBL/GenBank/DDBJ databases">
        <title>Black Yeasts Isolated from many extreme environments.</title>
        <authorList>
            <person name="Coleine C."/>
            <person name="Stajich J.E."/>
            <person name="Selbmann L."/>
        </authorList>
    </citation>
    <scope>NUCLEOTIDE SEQUENCE [LARGE SCALE GENOMIC DNA]</scope>
    <source>
        <strain evidence="4 5">CCFEE 5935</strain>
    </source>
</reference>
<protein>
    <recommendedName>
        <fullName evidence="3">THUMP domain-containing protein</fullName>
    </recommendedName>
</protein>
<feature type="region of interest" description="Disordered" evidence="2">
    <location>
        <begin position="327"/>
        <end position="346"/>
    </location>
</feature>
<proteinExistence type="predicted"/>
<dbReference type="SMART" id="SM00981">
    <property type="entry name" value="THUMP"/>
    <property type="match status" value="1"/>
</dbReference>
<evidence type="ECO:0000313" key="5">
    <source>
        <dbReference type="Proteomes" id="UP001337655"/>
    </source>
</evidence>
<keyword evidence="1" id="KW-0694">RNA-binding</keyword>
<dbReference type="Gene3D" id="3.30.2300.10">
    <property type="entry name" value="THUMP superfamily"/>
    <property type="match status" value="1"/>
</dbReference>
<dbReference type="InterPro" id="IPR004114">
    <property type="entry name" value="THUMP_dom"/>
</dbReference>
<accession>A0AAV9PH72</accession>
<dbReference type="GeneID" id="89924563"/>
<dbReference type="SUPFAM" id="SSF143437">
    <property type="entry name" value="THUMP domain-like"/>
    <property type="match status" value="1"/>
</dbReference>
<dbReference type="EMBL" id="JAVRRT010000004">
    <property type="protein sequence ID" value="KAK5173094.1"/>
    <property type="molecule type" value="Genomic_DNA"/>
</dbReference>
<dbReference type="InterPro" id="IPR040183">
    <property type="entry name" value="THUMPD1-like"/>
</dbReference>
<dbReference type="Pfam" id="PF02926">
    <property type="entry name" value="THUMP"/>
    <property type="match status" value="1"/>
</dbReference>
<evidence type="ECO:0000259" key="3">
    <source>
        <dbReference type="PROSITE" id="PS51165"/>
    </source>
</evidence>
<feature type="compositionally biased region" description="Basic residues" evidence="2">
    <location>
        <begin position="16"/>
        <end position="25"/>
    </location>
</feature>
<dbReference type="FunFam" id="3.30.2300.10:FF:000001">
    <property type="entry name" value="THUMP domain-containing protein 1"/>
    <property type="match status" value="1"/>
</dbReference>
<dbReference type="Proteomes" id="UP001337655">
    <property type="component" value="Unassembled WGS sequence"/>
</dbReference>
<evidence type="ECO:0000256" key="1">
    <source>
        <dbReference type="PROSITE-ProRule" id="PRU00529"/>
    </source>
</evidence>
<evidence type="ECO:0000313" key="4">
    <source>
        <dbReference type="EMBL" id="KAK5173094.1"/>
    </source>
</evidence>
<feature type="compositionally biased region" description="Basic and acidic residues" evidence="2">
    <location>
        <begin position="1"/>
        <end position="15"/>
    </location>
</feature>
<dbReference type="GO" id="GO:0006400">
    <property type="term" value="P:tRNA modification"/>
    <property type="evidence" value="ECO:0007669"/>
    <property type="project" value="InterPro"/>
</dbReference>
<name>A0AAV9PH72_9PEZI</name>
<feature type="domain" description="THUMP" evidence="3">
    <location>
        <begin position="143"/>
        <end position="251"/>
    </location>
</feature>
<comment type="caution">
    <text evidence="4">The sequence shown here is derived from an EMBL/GenBank/DDBJ whole genome shotgun (WGS) entry which is preliminary data.</text>
</comment>